<accession>A0A1A9N2E8</accession>
<dbReference type="Proteomes" id="UP000078116">
    <property type="component" value="Unassembled WGS sequence"/>
</dbReference>
<dbReference type="AlphaFoldDB" id="A0A1A9N2E8"/>
<organism evidence="1 4">
    <name type="scientific">Paraburkholderia ginsengiterrae</name>
    <dbReference type="NCBI Taxonomy" id="1462993"/>
    <lineage>
        <taxon>Bacteria</taxon>
        <taxon>Pseudomonadati</taxon>
        <taxon>Pseudomonadota</taxon>
        <taxon>Betaproteobacteria</taxon>
        <taxon>Burkholderiales</taxon>
        <taxon>Burkholderiaceae</taxon>
        <taxon>Paraburkholderia</taxon>
    </lineage>
</organism>
<dbReference type="EMBL" id="LXKA01000337">
    <property type="protein sequence ID" value="OAJ55978.1"/>
    <property type="molecule type" value="Genomic_DNA"/>
</dbReference>
<evidence type="ECO:0000313" key="1">
    <source>
        <dbReference type="EMBL" id="OAJ55978.1"/>
    </source>
</evidence>
<reference evidence="3 4" key="1">
    <citation type="submission" date="2016-04" db="EMBL/GenBank/DDBJ databases">
        <title>Reclassification of Paraburkholderia panaciterrae (Farh et al. 2015) Dobritsa &amp; Samadpour 2016 as a later homotypic synonym of Paraburkholderia ginsengiterrae (Farh et al. 2015) Dobritsa &amp; Samadpour 2016.</title>
        <authorList>
            <person name="Dobritsa A.P."/>
            <person name="Kutumbaka K."/>
            <person name="Samadpour M."/>
        </authorList>
    </citation>
    <scope>NUCLEOTIDE SEQUENCE [LARGE SCALE GENOMIC DNA]</scope>
    <source>
        <strain evidence="1 4">DCY85</strain>
        <strain evidence="2 3">DCY85-1</strain>
    </source>
</reference>
<keyword evidence="3" id="KW-1185">Reference proteome</keyword>
<dbReference type="OrthoDB" id="8773450at2"/>
<comment type="caution">
    <text evidence="1">The sequence shown here is derived from an EMBL/GenBank/DDBJ whole genome shotgun (WGS) entry which is preliminary data.</text>
</comment>
<sequence>MTTIEHLNELASDAPTLYLSYGGVLNIGHGLMDDSGVVTLDSGRMLFEFAPYLVEVLAPWPQVQIIVTTSWLQSLGAGKTIALLPDQLRHRLVATTLHTPPRLSEISNGSAKAMTVIRHAVKHGLTTWLALDDEAWGVPSDFEQHFLHTDPETALGAPEARKQLREWLAVNGSMQ</sequence>
<dbReference type="RefSeq" id="WP_064268266.1">
    <property type="nucleotide sequence ID" value="NZ_LXJZ01000175.1"/>
</dbReference>
<name>A0A1A9N2E8_9BURK</name>
<proteinExistence type="predicted"/>
<dbReference type="EMBL" id="LXJZ01000175">
    <property type="protein sequence ID" value="OAJ58563.1"/>
    <property type="molecule type" value="Genomic_DNA"/>
</dbReference>
<evidence type="ECO:0000313" key="3">
    <source>
        <dbReference type="Proteomes" id="UP000077961"/>
    </source>
</evidence>
<dbReference type="Pfam" id="PF18143">
    <property type="entry name" value="HAD_SAK_2"/>
    <property type="match status" value="1"/>
</dbReference>
<gene>
    <name evidence="2" type="ORF">A6V36_30435</name>
    <name evidence="1" type="ORF">A6V37_32185</name>
</gene>
<evidence type="ECO:0000313" key="2">
    <source>
        <dbReference type="EMBL" id="OAJ58563.1"/>
    </source>
</evidence>
<evidence type="ECO:0000313" key="4">
    <source>
        <dbReference type="Proteomes" id="UP000078116"/>
    </source>
</evidence>
<protein>
    <submittedName>
        <fullName evidence="1">Uncharacterized protein</fullName>
    </submittedName>
</protein>
<dbReference type="Proteomes" id="UP000077961">
    <property type="component" value="Unassembled WGS sequence"/>
</dbReference>